<keyword evidence="2" id="KW-1185">Reference proteome</keyword>
<evidence type="ECO:0000313" key="2">
    <source>
        <dbReference type="Proteomes" id="UP001438953"/>
    </source>
</evidence>
<gene>
    <name evidence="1" type="ORF">VSX56_00935</name>
</gene>
<accession>A0ABV1SBP2</accession>
<dbReference type="Proteomes" id="UP001438953">
    <property type="component" value="Unassembled WGS sequence"/>
</dbReference>
<evidence type="ECO:0000313" key="1">
    <source>
        <dbReference type="EMBL" id="MER5170325.1"/>
    </source>
</evidence>
<reference evidence="1 2" key="1">
    <citation type="submission" date="2024-06" db="EMBL/GenBank/DDBJ databases">
        <title>Thioclava kandeliae sp. nov. from a rhizosphere soil sample of Kandelia candel in a mangrove.</title>
        <authorList>
            <person name="Mu T."/>
        </authorList>
    </citation>
    <scope>NUCLEOTIDE SEQUENCE [LARGE SCALE GENOMIC DNA]</scope>
    <source>
        <strain evidence="1 2">CPCC 100088</strain>
    </source>
</reference>
<dbReference type="SUPFAM" id="SSF53474">
    <property type="entry name" value="alpha/beta-Hydrolases"/>
    <property type="match status" value="1"/>
</dbReference>
<dbReference type="RefSeq" id="WP_350934183.1">
    <property type="nucleotide sequence ID" value="NZ_JAYWLC010000001.1"/>
</dbReference>
<comment type="caution">
    <text evidence="1">The sequence shown here is derived from an EMBL/GenBank/DDBJ whole genome shotgun (WGS) entry which is preliminary data.</text>
</comment>
<sequence>MNKDYQVAALWIGGKMSFLEVLCLKSFVDAGQHITLYSYEPIPNVPEGVAIADANEILSSEQFLRHGRTNSPALHSDRFRYHLLAKNDHMIWADTDAYCVKPFTSPTGHFFAWESKEGVNGGVLGLPQDSEALGRLIEFTNDEYAIPTWYGDDYTRELLEARERGEPVHAGDQPWGVWGPHGLTHFLKETGEIKYALPQAALYPIDYKYRAKMTQPGYDWQKHVTDETYSIHFYGRRLRARINEKHGGIPKARSCVGMLMSKHGVLPDGSVKPAEPVTSATPPEQAQGAQAAALLERTGLTRIERIADLGAMAPDLALAAQERFDCEIDLIDLGSDGAWPALASGHAQAVKAELVAAGVDGARIRIVTRLEEIKPADLVLSLASFGDSAKIRHLAPLMGKLFHADSRMLMDIRAGTGAFPFLKPYGESEALEEFEGRGNGKITRVLFSPFAPKAESDPAWAEIARELAGPDGFYTDNGQHSFLYVPRGKTLVVTFDNLDIAMGKREDRRPWGYSFIEKQGWSMLGAMAGGWTWYRDPWVFDEFDRLAAEGFFAQFERVVFYGASMGGYAAAAFSAACPGADVVVISPQSTVDKAVVPWETRYKTVWGQDFSGKYGDAAEASKAAARVSILYDPYEPLDAGHAARFDAPNVMKLRAPLLGHRLGSSLNQMGILTPIILKALEGSLRPQDFHMALRARRNFPRYQKELFNRCVARGHLKLARRLGEWILKRNDNGPVRKALRDLPKS</sequence>
<name>A0ABV1SBP2_9RHOB</name>
<dbReference type="SUPFAM" id="SSF53448">
    <property type="entry name" value="Nucleotide-diphospho-sugar transferases"/>
    <property type="match status" value="1"/>
</dbReference>
<dbReference type="InterPro" id="IPR029058">
    <property type="entry name" value="AB_hydrolase_fold"/>
</dbReference>
<dbReference type="EMBL" id="JAYWLC010000001">
    <property type="protein sequence ID" value="MER5170325.1"/>
    <property type="molecule type" value="Genomic_DNA"/>
</dbReference>
<organism evidence="1 2">
    <name type="scientific">Thioclava kandeliae</name>
    <dbReference type="NCBI Taxonomy" id="3070818"/>
    <lineage>
        <taxon>Bacteria</taxon>
        <taxon>Pseudomonadati</taxon>
        <taxon>Pseudomonadota</taxon>
        <taxon>Alphaproteobacteria</taxon>
        <taxon>Rhodobacterales</taxon>
        <taxon>Paracoccaceae</taxon>
        <taxon>Thioclava</taxon>
    </lineage>
</organism>
<proteinExistence type="predicted"/>
<dbReference type="InterPro" id="IPR029044">
    <property type="entry name" value="Nucleotide-diphossugar_trans"/>
</dbReference>
<evidence type="ECO:0008006" key="3">
    <source>
        <dbReference type="Google" id="ProtNLM"/>
    </source>
</evidence>
<protein>
    <recommendedName>
        <fullName evidence="3">Alpha/beta hydrolase</fullName>
    </recommendedName>
</protein>